<organism evidence="2">
    <name type="scientific">Rhynchosporium graminicola</name>
    <dbReference type="NCBI Taxonomy" id="2792576"/>
    <lineage>
        <taxon>Eukaryota</taxon>
        <taxon>Fungi</taxon>
        <taxon>Dikarya</taxon>
        <taxon>Ascomycota</taxon>
        <taxon>Pezizomycotina</taxon>
        <taxon>Leotiomycetes</taxon>
        <taxon>Helotiales</taxon>
        <taxon>Ploettnerulaceae</taxon>
        <taxon>Rhynchosporium</taxon>
    </lineage>
</organism>
<protein>
    <submittedName>
        <fullName evidence="2">LAGLIDADG</fullName>
    </submittedName>
</protein>
<dbReference type="Gene3D" id="3.10.28.10">
    <property type="entry name" value="Homing endonucleases"/>
    <property type="match status" value="2"/>
</dbReference>
<dbReference type="PANTHER" id="PTHR37520">
    <property type="entry name" value="INTRON-ENCODED DNA ENDONUCLEASE AI2A-RELATED"/>
    <property type="match status" value="1"/>
</dbReference>
<dbReference type="AlphaFoldDB" id="V5W5S2"/>
<accession>V5W5S2</accession>
<evidence type="ECO:0000313" key="2">
    <source>
        <dbReference type="EMBL" id="AHC02353.1"/>
    </source>
</evidence>
<feature type="domain" description="Homing endonuclease LAGLIDADG" evidence="1">
    <location>
        <begin position="193"/>
        <end position="281"/>
    </location>
</feature>
<reference evidence="2" key="2">
    <citation type="journal article" date="2014" name="Fungal Genet. Biol.">
        <title>Comparative analysis of mitochondrial genomes from closely related Rhynchosporium species reveals extensive intron invasion.</title>
        <authorList>
            <person name="Torriani S.F."/>
            <person name="Penselin D."/>
            <person name="Knogge W."/>
            <person name="Felder M."/>
            <person name="Taudien S."/>
            <person name="Platzer M."/>
            <person name="McDonald B.A."/>
            <person name="Brunner P.C."/>
        </authorList>
    </citation>
    <scope>NUCLEOTIDE SEQUENCE</scope>
</reference>
<dbReference type="GO" id="GO:0004519">
    <property type="term" value="F:endonuclease activity"/>
    <property type="evidence" value="ECO:0007669"/>
    <property type="project" value="InterPro"/>
</dbReference>
<evidence type="ECO:0000259" key="1">
    <source>
        <dbReference type="Pfam" id="PF00961"/>
    </source>
</evidence>
<dbReference type="Pfam" id="PF00961">
    <property type="entry name" value="LAGLIDADG_1"/>
    <property type="match status" value="2"/>
</dbReference>
<name>V5W5S2_9HELO</name>
<keyword evidence="2" id="KW-0496">Mitochondrion</keyword>
<dbReference type="EMBL" id="KF650573">
    <property type="protein sequence ID" value="AHC02353.1"/>
    <property type="molecule type" value="Genomic_DNA"/>
</dbReference>
<proteinExistence type="predicted"/>
<dbReference type="PANTHER" id="PTHR37520:SF1">
    <property type="entry name" value="INTRON-ENCODED DNA ENDONUCLEASE AI2A-RELATED"/>
    <property type="match status" value="1"/>
</dbReference>
<dbReference type="GeneID" id="17963599"/>
<sequence>MRWTICWNFVYSLISTLLISGVLLTYCNIDPYKVKILLMSENQPVTKGFNFQVGTSEATRPLSSIINTGSQENTYPLNDKAWNEWLAGLIDGDGSLLLSKAGYPSCEITMGLSDEHALAIIKQKLGGSLKLRSGVKALRYRLHNKKGMIDLINRINGNIRHTSRIKQLESICLNLDINIKYANTINIDNGWFSGFFDADGTITYSIKNCIPQLTISVTNKLLVDVIPFKNILGGNVYFDKGQNGYYKWSIQGRNEIETFKSYIFKYPSFSNKKQRLFLIEKYFELKDLKAYSASPDSILGKAWTKFNNKWNNRG</sequence>
<dbReference type="InterPro" id="IPR027434">
    <property type="entry name" value="Homing_endonucl"/>
</dbReference>
<feature type="domain" description="Homing endonuclease LAGLIDADG" evidence="1">
    <location>
        <begin position="86"/>
        <end position="171"/>
    </location>
</feature>
<dbReference type="RefSeq" id="YP_008965345.1">
    <property type="nucleotide sequence ID" value="NC_023126.1"/>
</dbReference>
<gene>
    <name evidence="2" type="primary">cox1i4</name>
</gene>
<dbReference type="SUPFAM" id="SSF55608">
    <property type="entry name" value="Homing endonucleases"/>
    <property type="match status" value="2"/>
</dbReference>
<geneLocation type="mitochondrion" evidence="2"/>
<reference evidence="2" key="1">
    <citation type="submission" date="2013-09" db="EMBL/GenBank/DDBJ databases">
        <authorList>
            <person name="Torriani S.F.F."/>
            <person name="Penselin D."/>
            <person name="Knogge W."/>
            <person name="Felder M."/>
            <person name="Taudien S."/>
            <person name="Platzer M."/>
            <person name="McDonald B.A."/>
            <person name="Brunner P.C."/>
        </authorList>
    </citation>
    <scope>NUCLEOTIDE SEQUENCE</scope>
</reference>
<dbReference type="InterPro" id="IPR004860">
    <property type="entry name" value="LAGLIDADG_dom"/>
</dbReference>